<accession>A0A2J6QT47</accession>
<feature type="compositionally biased region" description="Low complexity" evidence="1">
    <location>
        <begin position="17"/>
        <end position="32"/>
    </location>
</feature>
<name>A0A2J6QT47_HYAVF</name>
<evidence type="ECO:0000256" key="1">
    <source>
        <dbReference type="SAM" id="MobiDB-lite"/>
    </source>
</evidence>
<reference evidence="2 3" key="1">
    <citation type="submission" date="2016-04" db="EMBL/GenBank/DDBJ databases">
        <title>A degradative enzymes factory behind the ericoid mycorrhizal symbiosis.</title>
        <authorList>
            <consortium name="DOE Joint Genome Institute"/>
            <person name="Martino E."/>
            <person name="Morin E."/>
            <person name="Grelet G."/>
            <person name="Kuo A."/>
            <person name="Kohler A."/>
            <person name="Daghino S."/>
            <person name="Barry K."/>
            <person name="Choi C."/>
            <person name="Cichocki N."/>
            <person name="Clum A."/>
            <person name="Copeland A."/>
            <person name="Hainaut M."/>
            <person name="Haridas S."/>
            <person name="Labutti K."/>
            <person name="Lindquist E."/>
            <person name="Lipzen A."/>
            <person name="Khouja H.-R."/>
            <person name="Murat C."/>
            <person name="Ohm R."/>
            <person name="Olson A."/>
            <person name="Spatafora J."/>
            <person name="Veneault-Fourrey C."/>
            <person name="Henrissat B."/>
            <person name="Grigoriev I."/>
            <person name="Martin F."/>
            <person name="Perotto S."/>
        </authorList>
    </citation>
    <scope>NUCLEOTIDE SEQUENCE [LARGE SCALE GENOMIC DNA]</scope>
    <source>
        <strain evidence="2 3">F</strain>
    </source>
</reference>
<dbReference type="Proteomes" id="UP000235786">
    <property type="component" value="Unassembled WGS sequence"/>
</dbReference>
<protein>
    <submittedName>
        <fullName evidence="2">Uncharacterized protein</fullName>
    </submittedName>
</protein>
<evidence type="ECO:0000313" key="2">
    <source>
        <dbReference type="EMBL" id="PMD29444.1"/>
    </source>
</evidence>
<proteinExistence type="predicted"/>
<dbReference type="AlphaFoldDB" id="A0A2J6QT47"/>
<dbReference type="OrthoDB" id="3016366at2759"/>
<evidence type="ECO:0000313" key="3">
    <source>
        <dbReference type="Proteomes" id="UP000235786"/>
    </source>
</evidence>
<sequence>MQSSIYNTSSTPRHHSSPTTTRRPRPQQSRSRTASRGEPTPTSDITSNSFLRRKMINDEGTNGSNGSNGVAVSNGTKSSTSEVDKIRRNSLYMTFNAPQVDDYHRGLFLTHPPLHAPTESDTSFNFSGTLFHAAYASSTWNLDQRAVRDVSTSHSLVLLYRLGTLDPTLAPIADQFSRIREILAAVPLGKEARERELGPKKGNEVLGGYDCVIWTGDAVAALAREGVVDFGGRTVDEVIAEARSLAGPADAKTMVGVDFGGLRVVNGPIVPSLPSSCSTSEHGHGFTFPSRAEFSLIRSSDNSS</sequence>
<gene>
    <name evidence="2" type="ORF">L207DRAFT_520948</name>
</gene>
<feature type="compositionally biased region" description="Polar residues" evidence="1">
    <location>
        <begin position="40"/>
        <end position="50"/>
    </location>
</feature>
<keyword evidence="3" id="KW-1185">Reference proteome</keyword>
<dbReference type="EMBL" id="KZ613974">
    <property type="protein sequence ID" value="PMD29444.1"/>
    <property type="molecule type" value="Genomic_DNA"/>
</dbReference>
<feature type="region of interest" description="Disordered" evidence="1">
    <location>
        <begin position="1"/>
        <end position="83"/>
    </location>
</feature>
<dbReference type="Pfam" id="PF20174">
    <property type="entry name" value="DUF6540"/>
    <property type="match status" value="1"/>
</dbReference>
<dbReference type="InterPro" id="IPR046670">
    <property type="entry name" value="DUF6540"/>
</dbReference>
<organism evidence="2 3">
    <name type="scientific">Hyaloscypha variabilis (strain UAMH 11265 / GT02V1 / F)</name>
    <name type="common">Meliniomyces variabilis</name>
    <dbReference type="NCBI Taxonomy" id="1149755"/>
    <lineage>
        <taxon>Eukaryota</taxon>
        <taxon>Fungi</taxon>
        <taxon>Dikarya</taxon>
        <taxon>Ascomycota</taxon>
        <taxon>Pezizomycotina</taxon>
        <taxon>Leotiomycetes</taxon>
        <taxon>Helotiales</taxon>
        <taxon>Hyaloscyphaceae</taxon>
        <taxon>Hyaloscypha</taxon>
        <taxon>Hyaloscypha variabilis</taxon>
    </lineage>
</organism>
<feature type="compositionally biased region" description="Polar residues" evidence="1">
    <location>
        <begin position="59"/>
        <end position="81"/>
    </location>
</feature>